<sequence>MVTLEDFPIKSVIFSVFLIVGWLAVLTAHLLVRGAWLKVNMKGMSALTYLLAPIALLISGTYLFTVNKFSGFFSSQKSEALLRCQDQYAGNVSGVAEFGEDQLYAGRRKFLFGAALFYASGAFFVATTVLCSYFANTLDNSTDPALRMKYLIAETICVAFLVLFTFSSGVGSALRNAYLPEALALQLREAWDLKVESLLSMRASQAETLR</sequence>
<protein>
    <submittedName>
        <fullName evidence="2">Uncharacterized protein</fullName>
    </submittedName>
</protein>
<gene>
    <name evidence="2" type="ordered locus">NRI_0084</name>
</gene>
<keyword evidence="1" id="KW-0472">Membrane</keyword>
<evidence type="ECO:0000313" key="3">
    <source>
        <dbReference type="Proteomes" id="UP000001627"/>
    </source>
</evidence>
<keyword evidence="1" id="KW-1133">Transmembrane helix</keyword>
<keyword evidence="1" id="KW-0812">Transmembrane</keyword>
<evidence type="ECO:0000256" key="1">
    <source>
        <dbReference type="SAM" id="Phobius"/>
    </source>
</evidence>
<name>C6V3W6_NEORI</name>
<organism evidence="2 3">
    <name type="scientific">Neorickettsia risticii (strain Illinois)</name>
    <dbReference type="NCBI Taxonomy" id="434131"/>
    <lineage>
        <taxon>Bacteria</taxon>
        <taxon>Pseudomonadati</taxon>
        <taxon>Pseudomonadota</taxon>
        <taxon>Alphaproteobacteria</taxon>
        <taxon>Rickettsiales</taxon>
        <taxon>Anaplasmataceae</taxon>
        <taxon>Neorickettsia</taxon>
    </lineage>
</organism>
<dbReference type="HOGENOM" id="CLU_1309049_0_0_5"/>
<feature type="transmembrane region" description="Helical" evidence="1">
    <location>
        <begin position="110"/>
        <end position="138"/>
    </location>
</feature>
<keyword evidence="3" id="KW-1185">Reference proteome</keyword>
<evidence type="ECO:0000313" key="2">
    <source>
        <dbReference type="EMBL" id="ACT69096.1"/>
    </source>
</evidence>
<feature type="transmembrane region" description="Helical" evidence="1">
    <location>
        <begin position="150"/>
        <end position="170"/>
    </location>
</feature>
<dbReference type="Proteomes" id="UP000001627">
    <property type="component" value="Chromosome"/>
</dbReference>
<feature type="transmembrane region" description="Helical" evidence="1">
    <location>
        <begin position="12"/>
        <end position="32"/>
    </location>
</feature>
<dbReference type="KEGG" id="nri:NRI_0084"/>
<accession>C6V3W6</accession>
<proteinExistence type="predicted"/>
<reference evidence="2 3" key="1">
    <citation type="journal article" date="2009" name="Nucleic Acids Res.">
        <title>Analysis of complete genome sequence of Neorickettsia risticii: causative agent of Potomac horse fever.</title>
        <authorList>
            <person name="Lin M."/>
            <person name="Zhang C."/>
            <person name="Gibson K."/>
            <person name="Rikihisa Y."/>
        </authorList>
    </citation>
    <scope>NUCLEOTIDE SEQUENCE [LARGE SCALE GENOMIC DNA]</scope>
    <source>
        <strain evidence="2 3">Illinois</strain>
    </source>
</reference>
<feature type="transmembrane region" description="Helical" evidence="1">
    <location>
        <begin position="44"/>
        <end position="64"/>
    </location>
</feature>
<dbReference type="EMBL" id="CP001431">
    <property type="protein sequence ID" value="ACT69096.1"/>
    <property type="molecule type" value="Genomic_DNA"/>
</dbReference>
<dbReference type="AlphaFoldDB" id="C6V3W6"/>